<reference evidence="2" key="1">
    <citation type="submission" date="2020-10" db="EMBL/GenBank/DDBJ databases">
        <authorList>
            <person name="Han B."/>
            <person name="Lu T."/>
            <person name="Zhao Q."/>
            <person name="Huang X."/>
            <person name="Zhao Y."/>
        </authorList>
    </citation>
    <scope>NUCLEOTIDE SEQUENCE</scope>
</reference>
<dbReference type="PANTHER" id="PTHR45786">
    <property type="entry name" value="DNA BINDING PROTEIN-LIKE"/>
    <property type="match status" value="1"/>
</dbReference>
<feature type="region of interest" description="Disordered" evidence="1">
    <location>
        <begin position="18"/>
        <end position="63"/>
    </location>
</feature>
<dbReference type="EMBL" id="CAJGYO010000002">
    <property type="protein sequence ID" value="CAD6211515.1"/>
    <property type="molecule type" value="Genomic_DNA"/>
</dbReference>
<protein>
    <recommendedName>
        <fullName evidence="4">Helitron helicase-like domain-containing protein</fullName>
    </recommendedName>
</protein>
<dbReference type="PANTHER" id="PTHR45786:SF76">
    <property type="entry name" value="OS08G0300100 PROTEIN"/>
    <property type="match status" value="1"/>
</dbReference>
<comment type="caution">
    <text evidence="2">The sequence shown here is derived from an EMBL/GenBank/DDBJ whole genome shotgun (WGS) entry which is preliminary data.</text>
</comment>
<evidence type="ECO:0000313" key="2">
    <source>
        <dbReference type="EMBL" id="CAD6211515.1"/>
    </source>
</evidence>
<evidence type="ECO:0000313" key="3">
    <source>
        <dbReference type="Proteomes" id="UP000604825"/>
    </source>
</evidence>
<gene>
    <name evidence="2" type="ORF">NCGR_LOCUS7477</name>
</gene>
<name>A0A811MWG1_9POAL</name>
<sequence>MSLMTSLRLSTCRRRLSAQPPALQDTPMLPPIGPSASNTRRRRRHPPVTSSAPEVPRPSIIASPDPYRKRKAHMLVSPQQGTVYSPFKLGPLSHACRYCGALFWYEERVKQDRHASSPVYTKCCKKGSVILPPYRPAPEPLRGLLTGVDKSLSAHFFENIRYYNSMFAVTSMGVRVIESINDGRGPYVFKISGQLCHRIGSLLPRDGHRPEYAQLYIFDTDNEVRNRMNVASYTGSNFSPRQDIVAALIDMFNTHNPIVQLFRTARDRIVGSAPDKYVIRLYGEPDKHGDIFSAPVASEVVGLVVGDVGQSDGGRDLIVEDQSAVYTIEFQKRGLPHVHIIVWLNKNGPLTASDVDKLISAQLPDQNVDPVGYEAVKTFMIHGPCGSANPRCSCMVDGQCSKHYPKEYCDRTVILQNGHVRYARPNNGNNAKKNGIDLDNRFVVPHNVDLLVKYQAHINVERANRDGMEKYLFKYLAKGFDCARVGLQRRRPFTETSIQRFDEIRAYLECRCIAPNEAA</sequence>
<evidence type="ECO:0000256" key="1">
    <source>
        <dbReference type="SAM" id="MobiDB-lite"/>
    </source>
</evidence>
<dbReference type="AlphaFoldDB" id="A0A811MWG1"/>
<evidence type="ECO:0008006" key="4">
    <source>
        <dbReference type="Google" id="ProtNLM"/>
    </source>
</evidence>
<accession>A0A811MWG1</accession>
<proteinExistence type="predicted"/>
<keyword evidence="3" id="KW-1185">Reference proteome</keyword>
<dbReference type="Proteomes" id="UP000604825">
    <property type="component" value="Unassembled WGS sequence"/>
</dbReference>
<dbReference type="OrthoDB" id="1429554at2759"/>
<organism evidence="2 3">
    <name type="scientific">Miscanthus lutarioriparius</name>
    <dbReference type="NCBI Taxonomy" id="422564"/>
    <lineage>
        <taxon>Eukaryota</taxon>
        <taxon>Viridiplantae</taxon>
        <taxon>Streptophyta</taxon>
        <taxon>Embryophyta</taxon>
        <taxon>Tracheophyta</taxon>
        <taxon>Spermatophyta</taxon>
        <taxon>Magnoliopsida</taxon>
        <taxon>Liliopsida</taxon>
        <taxon>Poales</taxon>
        <taxon>Poaceae</taxon>
        <taxon>PACMAD clade</taxon>
        <taxon>Panicoideae</taxon>
        <taxon>Andropogonodae</taxon>
        <taxon>Andropogoneae</taxon>
        <taxon>Saccharinae</taxon>
        <taxon>Miscanthus</taxon>
    </lineage>
</organism>